<evidence type="ECO:0000256" key="1">
    <source>
        <dbReference type="SAM" id="SignalP"/>
    </source>
</evidence>
<dbReference type="Proteomes" id="UP000591131">
    <property type="component" value="Unassembled WGS sequence"/>
</dbReference>
<dbReference type="EMBL" id="JAAPAO010000023">
    <property type="protein sequence ID" value="KAF4677003.1"/>
    <property type="molecule type" value="Genomic_DNA"/>
</dbReference>
<organism evidence="2 3">
    <name type="scientific">Perkinsus chesapeaki</name>
    <name type="common">Clam parasite</name>
    <name type="synonym">Perkinsus andrewsi</name>
    <dbReference type="NCBI Taxonomy" id="330153"/>
    <lineage>
        <taxon>Eukaryota</taxon>
        <taxon>Sar</taxon>
        <taxon>Alveolata</taxon>
        <taxon>Perkinsozoa</taxon>
        <taxon>Perkinsea</taxon>
        <taxon>Perkinsida</taxon>
        <taxon>Perkinsidae</taxon>
        <taxon>Perkinsus</taxon>
    </lineage>
</organism>
<name>A0A7J6MZF9_PERCH</name>
<evidence type="ECO:0000313" key="3">
    <source>
        <dbReference type="Proteomes" id="UP000591131"/>
    </source>
</evidence>
<reference evidence="2 3" key="1">
    <citation type="submission" date="2020-04" db="EMBL/GenBank/DDBJ databases">
        <title>Perkinsus chesapeaki whole genome sequence.</title>
        <authorList>
            <person name="Bogema D.R."/>
        </authorList>
    </citation>
    <scope>NUCLEOTIDE SEQUENCE [LARGE SCALE GENOMIC DNA]</scope>
    <source>
        <strain evidence="2">ATCC PRA-425</strain>
    </source>
</reference>
<protein>
    <submittedName>
        <fullName evidence="2">Uncharacterized protein</fullName>
    </submittedName>
</protein>
<accession>A0A7J6MZF9</accession>
<keyword evidence="3" id="KW-1185">Reference proteome</keyword>
<feature type="signal peptide" evidence="1">
    <location>
        <begin position="1"/>
        <end position="17"/>
    </location>
</feature>
<feature type="chain" id="PRO_5029909037" evidence="1">
    <location>
        <begin position="18"/>
        <end position="118"/>
    </location>
</feature>
<sequence length="118" mass="13479">MLFRYIILYILFAVAIAAGVEKAKTKQKDIIDDDDDEETQKKSLSDSDIHNAIIAHMRAIQAPFKRLKEAYLAHRVHRARELVNGPDVKVDHMSLARRTANIRDRLRGARASRIARMG</sequence>
<evidence type="ECO:0000313" key="2">
    <source>
        <dbReference type="EMBL" id="KAF4677003.1"/>
    </source>
</evidence>
<dbReference type="AlphaFoldDB" id="A0A7J6MZF9"/>
<proteinExistence type="predicted"/>
<dbReference type="OrthoDB" id="439271at2759"/>
<gene>
    <name evidence="2" type="ORF">FOL47_004000</name>
</gene>
<keyword evidence="1" id="KW-0732">Signal</keyword>
<comment type="caution">
    <text evidence="2">The sequence shown here is derived from an EMBL/GenBank/DDBJ whole genome shotgun (WGS) entry which is preliminary data.</text>
</comment>